<dbReference type="AlphaFoldDB" id="A0A561U2D6"/>
<evidence type="ECO:0000256" key="6">
    <source>
        <dbReference type="SAM" id="Phobius"/>
    </source>
</evidence>
<protein>
    <submittedName>
        <fullName evidence="8">Phospholipase D-like protein</fullName>
    </submittedName>
</protein>
<keyword evidence="9" id="KW-1185">Reference proteome</keyword>
<feature type="transmembrane region" description="Helical" evidence="6">
    <location>
        <begin position="47"/>
        <end position="71"/>
    </location>
</feature>
<dbReference type="InterPro" id="IPR027379">
    <property type="entry name" value="CLS_N"/>
</dbReference>
<dbReference type="OrthoDB" id="3298527at2"/>
<dbReference type="Pfam" id="PF13396">
    <property type="entry name" value="PLDc_N"/>
    <property type="match status" value="1"/>
</dbReference>
<evidence type="ECO:0000256" key="4">
    <source>
        <dbReference type="ARBA" id="ARBA00022989"/>
    </source>
</evidence>
<keyword evidence="4 6" id="KW-1133">Transmembrane helix</keyword>
<keyword evidence="3 6" id="KW-0812">Transmembrane</keyword>
<feature type="transmembrane region" description="Helical" evidence="6">
    <location>
        <begin position="12"/>
        <end position="41"/>
    </location>
</feature>
<name>A0A561U2D6_9PSEU</name>
<organism evidence="8 9">
    <name type="scientific">Saccharopolyspora dendranthemae</name>
    <dbReference type="NCBI Taxonomy" id="1181886"/>
    <lineage>
        <taxon>Bacteria</taxon>
        <taxon>Bacillati</taxon>
        <taxon>Actinomycetota</taxon>
        <taxon>Actinomycetes</taxon>
        <taxon>Pseudonocardiales</taxon>
        <taxon>Pseudonocardiaceae</taxon>
        <taxon>Saccharopolyspora</taxon>
    </lineage>
</organism>
<feature type="domain" description="Cardiolipin synthase N-terminal" evidence="7">
    <location>
        <begin position="32"/>
        <end position="73"/>
    </location>
</feature>
<keyword evidence="5 6" id="KW-0472">Membrane</keyword>
<gene>
    <name evidence="8" type="ORF">FHU35_15352</name>
</gene>
<dbReference type="GO" id="GO:0005886">
    <property type="term" value="C:plasma membrane"/>
    <property type="evidence" value="ECO:0007669"/>
    <property type="project" value="UniProtKB-SubCell"/>
</dbReference>
<dbReference type="Proteomes" id="UP000316184">
    <property type="component" value="Unassembled WGS sequence"/>
</dbReference>
<evidence type="ECO:0000256" key="2">
    <source>
        <dbReference type="ARBA" id="ARBA00022475"/>
    </source>
</evidence>
<evidence type="ECO:0000313" key="9">
    <source>
        <dbReference type="Proteomes" id="UP000316184"/>
    </source>
</evidence>
<evidence type="ECO:0000256" key="3">
    <source>
        <dbReference type="ARBA" id="ARBA00022692"/>
    </source>
</evidence>
<evidence type="ECO:0000259" key="7">
    <source>
        <dbReference type="Pfam" id="PF13396"/>
    </source>
</evidence>
<comment type="subcellular location">
    <subcellularLocation>
        <location evidence="1">Cell membrane</location>
        <topology evidence="1">Multi-pass membrane protein</topology>
    </subcellularLocation>
</comment>
<evidence type="ECO:0000256" key="1">
    <source>
        <dbReference type="ARBA" id="ARBA00004651"/>
    </source>
</evidence>
<accession>A0A561U2D6</accession>
<evidence type="ECO:0000256" key="5">
    <source>
        <dbReference type="ARBA" id="ARBA00023136"/>
    </source>
</evidence>
<reference evidence="8 9" key="1">
    <citation type="submission" date="2019-06" db="EMBL/GenBank/DDBJ databases">
        <title>Sequencing the genomes of 1000 actinobacteria strains.</title>
        <authorList>
            <person name="Klenk H.-P."/>
        </authorList>
    </citation>
    <scope>NUCLEOTIDE SEQUENCE [LARGE SCALE GENOMIC DNA]</scope>
    <source>
        <strain evidence="8 9">DSM 46699</strain>
    </source>
</reference>
<dbReference type="RefSeq" id="WP_145743337.1">
    <property type="nucleotide sequence ID" value="NZ_VIWX01000005.1"/>
</dbReference>
<keyword evidence="2" id="KW-1003">Cell membrane</keyword>
<proteinExistence type="predicted"/>
<evidence type="ECO:0000313" key="8">
    <source>
        <dbReference type="EMBL" id="TWF93508.1"/>
    </source>
</evidence>
<comment type="caution">
    <text evidence="8">The sequence shown here is derived from an EMBL/GenBank/DDBJ whole genome shotgun (WGS) entry which is preliminary data.</text>
</comment>
<sequence>MDLEKLFSSPELLLETGLLAVAALVMFGALALFVCAVVSIIGSPLSFGMTVVWLLVAFAAPFLGSLLWFIVGRGDAYRRRVAY</sequence>
<dbReference type="EMBL" id="VIWX01000005">
    <property type="protein sequence ID" value="TWF93508.1"/>
    <property type="molecule type" value="Genomic_DNA"/>
</dbReference>